<evidence type="ECO:0000313" key="1">
    <source>
        <dbReference type="EMBL" id="GFS52189.1"/>
    </source>
</evidence>
<accession>A0A8X6IND4</accession>
<gene>
    <name evidence="1" type="ORF">TNIN_389021</name>
</gene>
<name>A0A8X6IND4_9ARAC</name>
<dbReference type="AlphaFoldDB" id="A0A8X6IND4"/>
<evidence type="ECO:0000313" key="2">
    <source>
        <dbReference type="Proteomes" id="UP000886998"/>
    </source>
</evidence>
<protein>
    <submittedName>
        <fullName evidence="1">Uncharacterized protein</fullName>
    </submittedName>
</protein>
<proteinExistence type="predicted"/>
<sequence length="146" mass="16758">MLLSCLAPVLKTTINYDQTLPFHGIDIVKQCLFFPFHEDENLVYCKNIHGQIVQCGKGRKIREILVPSENPATFPRYKARADKASLSITKYYSFYFLIGAFQVLQANRPLVRRRRLASWPFISAARAKLIVLCGILVQCSGINWFF</sequence>
<reference evidence="1" key="1">
    <citation type="submission" date="2020-08" db="EMBL/GenBank/DDBJ databases">
        <title>Multicomponent nature underlies the extraordinary mechanical properties of spider dragline silk.</title>
        <authorList>
            <person name="Kono N."/>
            <person name="Nakamura H."/>
            <person name="Mori M."/>
            <person name="Yoshida Y."/>
            <person name="Ohtoshi R."/>
            <person name="Malay A.D."/>
            <person name="Moran D.A.P."/>
            <person name="Tomita M."/>
            <person name="Numata K."/>
            <person name="Arakawa K."/>
        </authorList>
    </citation>
    <scope>NUCLEOTIDE SEQUENCE</scope>
</reference>
<comment type="caution">
    <text evidence="1">The sequence shown here is derived from an EMBL/GenBank/DDBJ whole genome shotgun (WGS) entry which is preliminary data.</text>
</comment>
<dbReference type="EMBL" id="BMAV01026650">
    <property type="protein sequence ID" value="GFS52189.1"/>
    <property type="molecule type" value="Genomic_DNA"/>
</dbReference>
<keyword evidence="2" id="KW-1185">Reference proteome</keyword>
<organism evidence="1 2">
    <name type="scientific">Trichonephila inaurata madagascariensis</name>
    <dbReference type="NCBI Taxonomy" id="2747483"/>
    <lineage>
        <taxon>Eukaryota</taxon>
        <taxon>Metazoa</taxon>
        <taxon>Ecdysozoa</taxon>
        <taxon>Arthropoda</taxon>
        <taxon>Chelicerata</taxon>
        <taxon>Arachnida</taxon>
        <taxon>Araneae</taxon>
        <taxon>Araneomorphae</taxon>
        <taxon>Entelegynae</taxon>
        <taxon>Araneoidea</taxon>
        <taxon>Nephilidae</taxon>
        <taxon>Trichonephila</taxon>
        <taxon>Trichonephila inaurata</taxon>
    </lineage>
</organism>
<dbReference type="Proteomes" id="UP000886998">
    <property type="component" value="Unassembled WGS sequence"/>
</dbReference>